<keyword evidence="3" id="KW-1185">Reference proteome</keyword>
<protein>
    <submittedName>
        <fullName evidence="2">Uncharacterized protein</fullName>
    </submittedName>
</protein>
<reference evidence="2 3" key="1">
    <citation type="submission" date="2021-06" db="EMBL/GenBank/DDBJ databases">
        <authorList>
            <person name="Palmer J.M."/>
        </authorList>
    </citation>
    <scope>NUCLEOTIDE SEQUENCE [LARGE SCALE GENOMIC DNA]</scope>
    <source>
        <strain evidence="2 3">CL_MEX2019</strain>
        <tissue evidence="2">Muscle</tissue>
    </source>
</reference>
<evidence type="ECO:0000256" key="1">
    <source>
        <dbReference type="SAM" id="MobiDB-lite"/>
    </source>
</evidence>
<evidence type="ECO:0000313" key="3">
    <source>
        <dbReference type="Proteomes" id="UP001352852"/>
    </source>
</evidence>
<dbReference type="Proteomes" id="UP001352852">
    <property type="component" value="Unassembled WGS sequence"/>
</dbReference>
<gene>
    <name evidence="2" type="ORF">CHARACLAT_017159</name>
</gene>
<dbReference type="PROSITE" id="PS51257">
    <property type="entry name" value="PROKAR_LIPOPROTEIN"/>
    <property type="match status" value="1"/>
</dbReference>
<accession>A0ABU7D7M2</accession>
<sequence>MAIPRDAQLLTGLPSHLWIQACLELVSSPPMALTGWGRGSTAGSMEEEKEPQEDIGEEDAENCKQTCTLFSGPLISHKQDSSLVVISHKRLPHRVLLFHSPCLSSAYLPHQNNYIKKYIKCFSDPVCAHLSRKRGTGMSACPVRSLCLVCLGVVWWRGEERSEHAQSRLGGRKEQEAM</sequence>
<comment type="caution">
    <text evidence="2">The sequence shown here is derived from an EMBL/GenBank/DDBJ whole genome shotgun (WGS) entry which is preliminary data.</text>
</comment>
<feature type="compositionally biased region" description="Acidic residues" evidence="1">
    <location>
        <begin position="45"/>
        <end position="58"/>
    </location>
</feature>
<evidence type="ECO:0000313" key="2">
    <source>
        <dbReference type="EMBL" id="MED6271127.1"/>
    </source>
</evidence>
<name>A0ABU7D7M2_9TELE</name>
<proteinExistence type="predicted"/>
<dbReference type="EMBL" id="JAHUTJ010017821">
    <property type="protein sequence ID" value="MED6271127.1"/>
    <property type="molecule type" value="Genomic_DNA"/>
</dbReference>
<feature type="region of interest" description="Disordered" evidence="1">
    <location>
        <begin position="36"/>
        <end position="58"/>
    </location>
</feature>
<organism evidence="2 3">
    <name type="scientific">Characodon lateralis</name>
    <dbReference type="NCBI Taxonomy" id="208331"/>
    <lineage>
        <taxon>Eukaryota</taxon>
        <taxon>Metazoa</taxon>
        <taxon>Chordata</taxon>
        <taxon>Craniata</taxon>
        <taxon>Vertebrata</taxon>
        <taxon>Euteleostomi</taxon>
        <taxon>Actinopterygii</taxon>
        <taxon>Neopterygii</taxon>
        <taxon>Teleostei</taxon>
        <taxon>Neoteleostei</taxon>
        <taxon>Acanthomorphata</taxon>
        <taxon>Ovalentaria</taxon>
        <taxon>Atherinomorphae</taxon>
        <taxon>Cyprinodontiformes</taxon>
        <taxon>Goodeidae</taxon>
        <taxon>Characodon</taxon>
    </lineage>
</organism>